<keyword evidence="4" id="KW-1185">Reference proteome</keyword>
<dbReference type="Proteomes" id="UP000251853">
    <property type="component" value="Unassembled WGS sequence"/>
</dbReference>
<reference evidence="2 4" key="2">
    <citation type="submission" date="2018-06" db="EMBL/GenBank/DDBJ databases">
        <authorList>
            <consortium name="Pathogen Informatics"/>
            <person name="Doyle S."/>
        </authorList>
    </citation>
    <scope>NUCLEOTIDE SEQUENCE [LARGE SCALE GENOMIC DNA]</scope>
    <source>
        <strain evidence="2 4">NCTC11224</strain>
    </source>
</reference>
<dbReference type="EMBL" id="CZAB01000031">
    <property type="protein sequence ID" value="CUP37785.1"/>
    <property type="molecule type" value="Genomic_DNA"/>
</dbReference>
<dbReference type="AlphaFoldDB" id="A0A174MVI6"/>
<dbReference type="EMBL" id="UAVW01000004">
    <property type="protein sequence ID" value="SQB10463.1"/>
    <property type="molecule type" value="Genomic_DNA"/>
</dbReference>
<evidence type="ECO:0000313" key="3">
    <source>
        <dbReference type="Proteomes" id="UP000095512"/>
    </source>
</evidence>
<organism evidence="1 3">
    <name type="scientific">Enterocloster clostridioformis</name>
    <dbReference type="NCBI Taxonomy" id="1531"/>
    <lineage>
        <taxon>Bacteria</taxon>
        <taxon>Bacillati</taxon>
        <taxon>Bacillota</taxon>
        <taxon>Clostridia</taxon>
        <taxon>Lachnospirales</taxon>
        <taxon>Lachnospiraceae</taxon>
        <taxon>Enterocloster</taxon>
    </lineage>
</organism>
<protein>
    <submittedName>
        <fullName evidence="1">Uncharacterized protein</fullName>
    </submittedName>
</protein>
<evidence type="ECO:0000313" key="4">
    <source>
        <dbReference type="Proteomes" id="UP000251853"/>
    </source>
</evidence>
<accession>A0A174MVI6</accession>
<gene>
    <name evidence="1" type="ORF">ERS852480_03205</name>
    <name evidence="2" type="ORF">NCTC11224_01785</name>
</gene>
<name>A0A174MVI6_9FIRM</name>
<evidence type="ECO:0000313" key="1">
    <source>
        <dbReference type="EMBL" id="CUP37785.1"/>
    </source>
</evidence>
<evidence type="ECO:0000313" key="2">
    <source>
        <dbReference type="EMBL" id="SQB10463.1"/>
    </source>
</evidence>
<proteinExistence type="predicted"/>
<dbReference type="Proteomes" id="UP000095512">
    <property type="component" value="Unassembled WGS sequence"/>
</dbReference>
<sequence>MFCRIAAAVLFERDDVKRLVIPKHGENNVTDLVHDRANSNILFLTGTFANVIIVNKGLNPASTYGLYPR</sequence>
<reference evidence="1 3" key="1">
    <citation type="submission" date="2015-09" db="EMBL/GenBank/DDBJ databases">
        <authorList>
            <consortium name="Pathogen Informatics"/>
        </authorList>
    </citation>
    <scope>NUCLEOTIDE SEQUENCE [LARGE SCALE GENOMIC DNA]</scope>
    <source>
        <strain evidence="1 3">2789STDY5834865</strain>
    </source>
</reference>